<proteinExistence type="predicted"/>
<keyword evidence="3" id="KW-1185">Reference proteome</keyword>
<dbReference type="InterPro" id="IPR016062">
    <property type="entry name" value="TM1410-rel"/>
</dbReference>
<dbReference type="PANTHER" id="PTHR35882:SF2">
    <property type="entry name" value="PELA"/>
    <property type="match status" value="1"/>
</dbReference>
<protein>
    <submittedName>
        <fullName evidence="2">Endo alpha-1,4 polygalactosaminidase</fullName>
    </submittedName>
</protein>
<dbReference type="Pfam" id="PF03537">
    <property type="entry name" value="Glyco_hydro_114"/>
    <property type="match status" value="1"/>
</dbReference>
<dbReference type="RefSeq" id="WP_187657401.1">
    <property type="nucleotide sequence ID" value="NZ_JACSOD020000483.1"/>
</dbReference>
<dbReference type="InterPro" id="IPR004352">
    <property type="entry name" value="GH114_TIM-barrel"/>
</dbReference>
<dbReference type="InterPro" id="IPR017853">
    <property type="entry name" value="GH"/>
</dbReference>
<dbReference type="Gene3D" id="3.20.20.70">
    <property type="entry name" value="Aldolase class I"/>
    <property type="match status" value="2"/>
</dbReference>
<comment type="caution">
    <text evidence="2">The sequence shown here is derived from an EMBL/GenBank/DDBJ whole genome shotgun (WGS) entry which is preliminary data.</text>
</comment>
<name>A0ABS2CXB4_9FLAO</name>
<dbReference type="PRINTS" id="PR01545">
    <property type="entry name" value="THEMAYE10DUF"/>
</dbReference>
<dbReference type="Proteomes" id="UP000759529">
    <property type="component" value="Unassembled WGS sequence"/>
</dbReference>
<organism evidence="2 3">
    <name type="scientific">Flavobacterium macrobrachii</name>
    <dbReference type="NCBI Taxonomy" id="591204"/>
    <lineage>
        <taxon>Bacteria</taxon>
        <taxon>Pseudomonadati</taxon>
        <taxon>Bacteroidota</taxon>
        <taxon>Flavobacteriia</taxon>
        <taxon>Flavobacteriales</taxon>
        <taxon>Flavobacteriaceae</taxon>
        <taxon>Flavobacterium</taxon>
    </lineage>
</organism>
<sequence length="320" mass="37657">MKKIVFLVIGLATIFGLTCNSSSVKQAVVIQKDAPKKMQDFVINISKYTRNFDNNFIIIPQNGEELAYTNGDISKSFNENYLKAIDGFGIEELFYNETFKPNEYRIGILQKIKDQKTVLVSEFVNDTTFIKDAQNKNENEGFVSFIRTKENYHYSIIPEKIHNENSNNISSLREVKNFLYLINNSNFYSKSKFLEAISNTNYDLIFIDLYHNGVLFKKEEIDKLKQKKNGAKRLVVCYMNIGAAEKYRNYWKRDWTLGNPSWLKKKYDGYENEFWVEYWNKDWQKIIYGNDDSYAKKIIVAGFDGVYLDNVEAYYFLYND</sequence>
<reference evidence="2 3" key="1">
    <citation type="submission" date="2021-02" db="EMBL/GenBank/DDBJ databases">
        <authorList>
            <person name="Jung H.S."/>
            <person name="Chun B.H."/>
            <person name="Jeon C.O."/>
        </authorList>
    </citation>
    <scope>NUCLEOTIDE SEQUENCE [LARGE SCALE GENOMIC DNA]</scope>
    <source>
        <strain evidence="2 3">LMG 25203</strain>
    </source>
</reference>
<dbReference type="SUPFAM" id="SSF51445">
    <property type="entry name" value="(Trans)glycosidases"/>
    <property type="match status" value="1"/>
</dbReference>
<evidence type="ECO:0000259" key="1">
    <source>
        <dbReference type="Pfam" id="PF03537"/>
    </source>
</evidence>
<dbReference type="PANTHER" id="PTHR35882">
    <property type="entry name" value="PELA"/>
    <property type="match status" value="1"/>
</dbReference>
<evidence type="ECO:0000313" key="3">
    <source>
        <dbReference type="Proteomes" id="UP000759529"/>
    </source>
</evidence>
<feature type="domain" description="Glycoside-hydrolase family GH114 TIM-barrel" evidence="1">
    <location>
        <begin position="202"/>
        <end position="314"/>
    </location>
</feature>
<dbReference type="EMBL" id="JACSOD020000483">
    <property type="protein sequence ID" value="MBM6499539.1"/>
    <property type="molecule type" value="Genomic_DNA"/>
</dbReference>
<dbReference type="InterPro" id="IPR013785">
    <property type="entry name" value="Aldolase_TIM"/>
</dbReference>
<accession>A0ABS2CXB4</accession>
<gene>
    <name evidence="2" type="ORF">H9X54_009545</name>
</gene>
<evidence type="ECO:0000313" key="2">
    <source>
        <dbReference type="EMBL" id="MBM6499539.1"/>
    </source>
</evidence>